<comment type="caution">
    <text evidence="4">The sequence shown here is derived from an EMBL/GenBank/DDBJ whole genome shotgun (WGS) entry which is preliminary data.</text>
</comment>
<protein>
    <submittedName>
        <fullName evidence="4">Uncharacterized protein</fullName>
    </submittedName>
</protein>
<dbReference type="OrthoDB" id="5106375at2759"/>
<feature type="region of interest" description="Disordered" evidence="2">
    <location>
        <begin position="392"/>
        <end position="412"/>
    </location>
</feature>
<accession>A0A8H4KK14</accession>
<feature type="compositionally biased region" description="Basic and acidic residues" evidence="2">
    <location>
        <begin position="403"/>
        <end position="412"/>
    </location>
</feature>
<feature type="chain" id="PRO_5034678119" evidence="3">
    <location>
        <begin position="18"/>
        <end position="575"/>
    </location>
</feature>
<evidence type="ECO:0000256" key="2">
    <source>
        <dbReference type="SAM" id="MobiDB-lite"/>
    </source>
</evidence>
<feature type="compositionally biased region" description="Basic and acidic residues" evidence="2">
    <location>
        <begin position="297"/>
        <end position="306"/>
    </location>
</feature>
<feature type="region of interest" description="Disordered" evidence="2">
    <location>
        <begin position="274"/>
        <end position="372"/>
    </location>
</feature>
<name>A0A8H4KK14_9HYPO</name>
<feature type="coiled-coil region" evidence="1">
    <location>
        <begin position="455"/>
        <end position="486"/>
    </location>
</feature>
<feature type="compositionally biased region" description="Basic and acidic residues" evidence="2">
    <location>
        <begin position="313"/>
        <end position="326"/>
    </location>
</feature>
<keyword evidence="5" id="KW-1185">Reference proteome</keyword>
<feature type="compositionally biased region" description="Polar residues" evidence="2">
    <location>
        <begin position="392"/>
        <end position="402"/>
    </location>
</feature>
<evidence type="ECO:0000313" key="5">
    <source>
        <dbReference type="Proteomes" id="UP000605986"/>
    </source>
</evidence>
<proteinExistence type="predicted"/>
<dbReference type="AlphaFoldDB" id="A0A8H4KK14"/>
<organism evidence="4 5">
    <name type="scientific">Fusarium austroafricanum</name>
    <dbReference type="NCBI Taxonomy" id="2364996"/>
    <lineage>
        <taxon>Eukaryota</taxon>
        <taxon>Fungi</taxon>
        <taxon>Dikarya</taxon>
        <taxon>Ascomycota</taxon>
        <taxon>Pezizomycotina</taxon>
        <taxon>Sordariomycetes</taxon>
        <taxon>Hypocreomycetidae</taxon>
        <taxon>Hypocreales</taxon>
        <taxon>Nectriaceae</taxon>
        <taxon>Fusarium</taxon>
        <taxon>Fusarium concolor species complex</taxon>
    </lineage>
</organism>
<feature type="compositionally biased region" description="Basic and acidic residues" evidence="2">
    <location>
        <begin position="169"/>
        <end position="192"/>
    </location>
</feature>
<reference evidence="4" key="1">
    <citation type="submission" date="2020-01" db="EMBL/GenBank/DDBJ databases">
        <title>Identification and distribution of gene clusters putatively required for synthesis of sphingolipid metabolism inhibitors in phylogenetically diverse species of the filamentous fungus Fusarium.</title>
        <authorList>
            <person name="Kim H.-S."/>
            <person name="Busman M."/>
            <person name="Brown D.W."/>
            <person name="Divon H."/>
            <person name="Uhlig S."/>
            <person name="Proctor R.H."/>
        </authorList>
    </citation>
    <scope>NUCLEOTIDE SEQUENCE</scope>
    <source>
        <strain evidence="4">NRRL 53441</strain>
    </source>
</reference>
<feature type="region of interest" description="Disordered" evidence="2">
    <location>
        <begin position="140"/>
        <end position="192"/>
    </location>
</feature>
<keyword evidence="3" id="KW-0732">Signal</keyword>
<feature type="region of interest" description="Disordered" evidence="2">
    <location>
        <begin position="102"/>
        <end position="124"/>
    </location>
</feature>
<dbReference type="Proteomes" id="UP000605986">
    <property type="component" value="Unassembled WGS sequence"/>
</dbReference>
<feature type="signal peptide" evidence="3">
    <location>
        <begin position="1"/>
        <end position="17"/>
    </location>
</feature>
<keyword evidence="1" id="KW-0175">Coiled coil</keyword>
<evidence type="ECO:0000313" key="4">
    <source>
        <dbReference type="EMBL" id="KAF4451196.1"/>
    </source>
</evidence>
<evidence type="ECO:0000256" key="1">
    <source>
        <dbReference type="SAM" id="Coils"/>
    </source>
</evidence>
<sequence>MRLDLILLAALAGPSAAVPCGGMKAYHSFRRSWSSASTRLNSVLAALPTIYRGGGTIPPGAVAFTTSIITASASASVAKVTSPASAGPAITVSASTAAATTSATPSANADANSDSVSADPSTRTPRVTTITTFVTEFASPSVSPSVSESDYDSAFTIEDPYGDETDNAEDSKLRPRQTQPKDEGSLLTEKEKSVQQLKKQNQKLWNTAHELDKEFKEFLGKYEKKVKRFEEKVNSLHKTQKRLGEERLAISRVKPVINQALTYARTQQRHLEEAKEELEKLRRNKAKSEVQNQSHGEILKNEDFGKHASSHNKRSESREDEEYKKEGQKKHGGKGKKEDNHEKQEKCYEPEGYEEHENETKTSGVIKEANGKFSQEEYQDKFYEKIGDQIENTFGNQSQPITNKEEGKPITTEKEDKPVYLVTNEVKVYKCHKVDGCKHKESIEGKLWKVKEIEAKKKAEKKEGLKEEVKKEVKEEENEMLAGGNEGEQHKRLCQLYMQYRAMLVKAIQKQLDPILKDDQFPEDKEMAEQHKNGDEKEQRERLNRLYMGYRYMLLPKWQEKLDPILHDDHQKKTN</sequence>
<feature type="compositionally biased region" description="Basic and acidic residues" evidence="2">
    <location>
        <begin position="335"/>
        <end position="360"/>
    </location>
</feature>
<gene>
    <name evidence="4" type="ORF">F53441_5806</name>
</gene>
<dbReference type="EMBL" id="JAADJG010000227">
    <property type="protein sequence ID" value="KAF4451196.1"/>
    <property type="molecule type" value="Genomic_DNA"/>
</dbReference>
<evidence type="ECO:0000256" key="3">
    <source>
        <dbReference type="SAM" id="SignalP"/>
    </source>
</evidence>